<feature type="transmembrane region" description="Helical" evidence="1">
    <location>
        <begin position="21"/>
        <end position="45"/>
    </location>
</feature>
<keyword evidence="1" id="KW-0472">Membrane</keyword>
<feature type="transmembrane region" description="Helical" evidence="1">
    <location>
        <begin position="61"/>
        <end position="82"/>
    </location>
</feature>
<dbReference type="EMBL" id="JBHRXX010000005">
    <property type="protein sequence ID" value="MFC3684640.1"/>
    <property type="molecule type" value="Genomic_DNA"/>
</dbReference>
<dbReference type="InterPro" id="IPR007462">
    <property type="entry name" value="COV1-like"/>
</dbReference>
<gene>
    <name evidence="2" type="ORF">ACFOPI_13630</name>
</gene>
<evidence type="ECO:0000313" key="3">
    <source>
        <dbReference type="Proteomes" id="UP001595729"/>
    </source>
</evidence>
<evidence type="ECO:0000256" key="1">
    <source>
        <dbReference type="SAM" id="Phobius"/>
    </source>
</evidence>
<organism evidence="2 3">
    <name type="scientific">Hydrogenophaga luteola</name>
    <dbReference type="NCBI Taxonomy" id="1591122"/>
    <lineage>
        <taxon>Bacteria</taxon>
        <taxon>Pseudomonadati</taxon>
        <taxon>Pseudomonadota</taxon>
        <taxon>Betaproteobacteria</taxon>
        <taxon>Burkholderiales</taxon>
        <taxon>Comamonadaceae</taxon>
        <taxon>Hydrogenophaga</taxon>
    </lineage>
</organism>
<protein>
    <submittedName>
        <fullName evidence="2">DUF502 domain-containing protein</fullName>
    </submittedName>
</protein>
<dbReference type="PANTHER" id="PTHR31876">
    <property type="entry name" value="COV-LIKE PROTEIN 1"/>
    <property type="match status" value="1"/>
</dbReference>
<reference evidence="3" key="1">
    <citation type="journal article" date="2019" name="Int. J. Syst. Evol. Microbiol.">
        <title>The Global Catalogue of Microorganisms (GCM) 10K type strain sequencing project: providing services to taxonomists for standard genome sequencing and annotation.</title>
        <authorList>
            <consortium name="The Broad Institute Genomics Platform"/>
            <consortium name="The Broad Institute Genome Sequencing Center for Infectious Disease"/>
            <person name="Wu L."/>
            <person name="Ma J."/>
        </authorList>
    </citation>
    <scope>NUCLEOTIDE SEQUENCE [LARGE SCALE GENOMIC DNA]</scope>
    <source>
        <strain evidence="3">KCTC 42501</strain>
    </source>
</reference>
<dbReference type="RefSeq" id="WP_382174651.1">
    <property type="nucleotide sequence ID" value="NZ_JBHRXX010000005.1"/>
</dbReference>
<proteinExistence type="predicted"/>
<keyword evidence="3" id="KW-1185">Reference proteome</keyword>
<dbReference type="Pfam" id="PF04367">
    <property type="entry name" value="DUF502"/>
    <property type="match status" value="1"/>
</dbReference>
<keyword evidence="1" id="KW-1133">Transmembrane helix</keyword>
<sequence>MKPPAPAPEPRPPLLNRLSQYFFRGLITFLPLAITVYVLVIFITWTERTAMQLLRPLTGEFYLPGLGIALGALIILALGVLMSMHITGKLLSLVELPFTNLPVVKSIYSSLKNFADYFAPHEQDAQQVVLLKMPGHELSTVGLVTRQSMKGLPRGLAELEDQVAVYLPMGYMIGGYTVFVPRSWTTPVDMSVEEAMRLALIAFMSSGKS</sequence>
<dbReference type="Proteomes" id="UP001595729">
    <property type="component" value="Unassembled WGS sequence"/>
</dbReference>
<dbReference type="PANTHER" id="PTHR31876:SF26">
    <property type="entry name" value="PROTEIN LIKE COV 2"/>
    <property type="match status" value="1"/>
</dbReference>
<keyword evidence="1" id="KW-0812">Transmembrane</keyword>
<name>A0ABV7W564_9BURK</name>
<evidence type="ECO:0000313" key="2">
    <source>
        <dbReference type="EMBL" id="MFC3684640.1"/>
    </source>
</evidence>
<comment type="caution">
    <text evidence="2">The sequence shown here is derived from an EMBL/GenBank/DDBJ whole genome shotgun (WGS) entry which is preliminary data.</text>
</comment>
<accession>A0ABV7W564</accession>